<dbReference type="EMBL" id="KK784880">
    <property type="protein sequence ID" value="KDO77185.1"/>
    <property type="molecule type" value="Genomic_DNA"/>
</dbReference>
<accession>A0A067GEY8</accession>
<dbReference type="InterPro" id="IPR013083">
    <property type="entry name" value="Znf_RING/FYVE/PHD"/>
</dbReference>
<feature type="compositionally biased region" description="Basic and acidic residues" evidence="3">
    <location>
        <begin position="546"/>
        <end position="555"/>
    </location>
</feature>
<evidence type="ECO:0000259" key="4">
    <source>
        <dbReference type="PROSITE" id="PS50089"/>
    </source>
</evidence>
<feature type="coiled-coil region" evidence="2">
    <location>
        <begin position="635"/>
        <end position="690"/>
    </location>
</feature>
<dbReference type="STRING" id="2711.A0A067GEY8"/>
<feature type="compositionally biased region" description="Acidic residues" evidence="3">
    <location>
        <begin position="818"/>
        <end position="844"/>
    </location>
</feature>
<reference evidence="5 6" key="1">
    <citation type="submission" date="2014-04" db="EMBL/GenBank/DDBJ databases">
        <authorList>
            <consortium name="International Citrus Genome Consortium"/>
            <person name="Gmitter F."/>
            <person name="Chen C."/>
            <person name="Farmerie W."/>
            <person name="Harkins T."/>
            <person name="Desany B."/>
            <person name="Mohiuddin M."/>
            <person name="Kodira C."/>
            <person name="Borodovsky M."/>
            <person name="Lomsadze A."/>
            <person name="Burns P."/>
            <person name="Jenkins J."/>
            <person name="Prochnik S."/>
            <person name="Shu S."/>
            <person name="Chapman J."/>
            <person name="Pitluck S."/>
            <person name="Schmutz J."/>
            <person name="Rokhsar D."/>
        </authorList>
    </citation>
    <scope>NUCLEOTIDE SEQUENCE</scope>
</reference>
<dbReference type="Gene3D" id="3.30.40.10">
    <property type="entry name" value="Zinc/RING finger domain, C3HC4 (zinc finger)"/>
    <property type="match status" value="1"/>
</dbReference>
<proteinExistence type="predicted"/>
<feature type="region of interest" description="Disordered" evidence="3">
    <location>
        <begin position="431"/>
        <end position="454"/>
    </location>
</feature>
<feature type="region of interest" description="Disordered" evidence="3">
    <location>
        <begin position="296"/>
        <end position="338"/>
    </location>
</feature>
<dbReference type="SUPFAM" id="SSF57850">
    <property type="entry name" value="RING/U-box"/>
    <property type="match status" value="1"/>
</dbReference>
<evidence type="ECO:0000256" key="1">
    <source>
        <dbReference type="PROSITE-ProRule" id="PRU00175"/>
    </source>
</evidence>
<dbReference type="PANTHER" id="PTHR47820:SF3">
    <property type="entry name" value="OS07G0499800 PROTEIN"/>
    <property type="match status" value="1"/>
</dbReference>
<dbReference type="PANTHER" id="PTHR47820">
    <property type="entry name" value="BNAC05G24000D PROTEIN"/>
    <property type="match status" value="1"/>
</dbReference>
<feature type="compositionally biased region" description="Polar residues" evidence="3">
    <location>
        <begin position="863"/>
        <end position="881"/>
    </location>
</feature>
<feature type="compositionally biased region" description="Low complexity" evidence="3">
    <location>
        <begin position="205"/>
        <end position="228"/>
    </location>
</feature>
<feature type="compositionally biased region" description="Polar residues" evidence="3">
    <location>
        <begin position="908"/>
        <end position="919"/>
    </location>
</feature>
<feature type="region of interest" description="Disordered" evidence="3">
    <location>
        <begin position="205"/>
        <end position="282"/>
    </location>
</feature>
<feature type="domain" description="RING-type" evidence="4">
    <location>
        <begin position="987"/>
        <end position="1026"/>
    </location>
</feature>
<dbReference type="SMR" id="A0A067GEY8"/>
<feature type="compositionally biased region" description="Polar residues" evidence="3">
    <location>
        <begin position="534"/>
        <end position="545"/>
    </location>
</feature>
<evidence type="ECO:0000313" key="5">
    <source>
        <dbReference type="EMBL" id="KDO77185.1"/>
    </source>
</evidence>
<dbReference type="Pfam" id="PF13920">
    <property type="entry name" value="zf-C3HC4_3"/>
    <property type="match status" value="1"/>
</dbReference>
<protein>
    <recommendedName>
        <fullName evidence="4">RING-type domain-containing protein</fullName>
    </recommendedName>
</protein>
<dbReference type="CDD" id="cd16647">
    <property type="entry name" value="mRING-HC-C3HC5_NEU1"/>
    <property type="match status" value="1"/>
</dbReference>
<evidence type="ECO:0000256" key="3">
    <source>
        <dbReference type="SAM" id="MobiDB-lite"/>
    </source>
</evidence>
<feature type="compositionally biased region" description="Basic and acidic residues" evidence="3">
    <location>
        <begin position="262"/>
        <end position="282"/>
    </location>
</feature>
<feature type="compositionally biased region" description="Polar residues" evidence="3">
    <location>
        <begin position="440"/>
        <end position="454"/>
    </location>
</feature>
<keyword evidence="2" id="KW-0175">Coiled coil</keyword>
<name>A0A067GEY8_CITSI</name>
<dbReference type="Proteomes" id="UP000027120">
    <property type="component" value="Unassembled WGS sequence"/>
</dbReference>
<keyword evidence="1" id="KW-0862">Zinc</keyword>
<feature type="compositionally biased region" description="Polar residues" evidence="3">
    <location>
        <begin position="170"/>
        <end position="187"/>
    </location>
</feature>
<feature type="region of interest" description="Disordered" evidence="3">
    <location>
        <begin position="790"/>
        <end position="919"/>
    </location>
</feature>
<feature type="region of interest" description="Disordered" evidence="3">
    <location>
        <begin position="81"/>
        <end position="116"/>
    </location>
</feature>
<keyword evidence="1" id="KW-0479">Metal-binding</keyword>
<feature type="compositionally biased region" description="Basic and acidic residues" evidence="3">
    <location>
        <begin position="522"/>
        <end position="531"/>
    </location>
</feature>
<organism evidence="5 6">
    <name type="scientific">Citrus sinensis</name>
    <name type="common">Sweet orange</name>
    <name type="synonym">Citrus aurantium var. sinensis</name>
    <dbReference type="NCBI Taxonomy" id="2711"/>
    <lineage>
        <taxon>Eukaryota</taxon>
        <taxon>Viridiplantae</taxon>
        <taxon>Streptophyta</taxon>
        <taxon>Embryophyta</taxon>
        <taxon>Tracheophyta</taxon>
        <taxon>Spermatophyta</taxon>
        <taxon>Magnoliopsida</taxon>
        <taxon>eudicotyledons</taxon>
        <taxon>Gunneridae</taxon>
        <taxon>Pentapetalae</taxon>
        <taxon>rosids</taxon>
        <taxon>malvids</taxon>
        <taxon>Sapindales</taxon>
        <taxon>Rutaceae</taxon>
        <taxon>Aurantioideae</taxon>
        <taxon>Citrus</taxon>
    </lineage>
</organism>
<dbReference type="AlphaFoldDB" id="A0A067GEY8"/>
<dbReference type="eggNOG" id="ENOG502QQ19">
    <property type="taxonomic scope" value="Eukaryota"/>
</dbReference>
<dbReference type="PaxDb" id="2711-XP_006468593.1"/>
<feature type="compositionally biased region" description="Low complexity" evidence="3">
    <location>
        <begin position="151"/>
        <end position="163"/>
    </location>
</feature>
<sequence>MASSQVEIVSSSPFGCVLKDHNRRDGCRERNARAAAFQKNLKELVRDHFQNCITVSADDDDENSNANSHKRVGSWVAKEEGANGNEQNHNRNLRFLSSNNNGKKKRTANDDDYGYGSSILSSRQSRILDRWAAKQAREMVSTIEKQSQEAELLASSASASSSSNPRKESLQSLQNPPAESEASTAAGNLGASSLVQMWERRLNRSNSLNNTLNPVSTSGRTSSGVSNNDSEASRASEMGDSADEKDEARTYNEDSFVDWESQSDKTARSEPPTRRYSDAGESEKVRIADIIKRLTNASDDVDDHETGTSQCESPSRERRHLPVLDQAAPREAQRENRSFSRVICSPKIRGRQAFADLLMQLERDRHRELDALAERQAVSRFTHRGRIQAMLRLRFLHRGMATQDQQLSLASGSRSFNRLSQRSAIRHLRDKFSPAANHGVTAQNEATTSRNPHVEMENNTVHLKDSSNASGLREVGQLQEATTAERMSAASEDNSVSQKSEEHQKEAKSKTDATQKGTKMHTTSDHLKEATPETDVTQKGLNMDTTSDHQKEASVKADAPQKGLNMVTTSDHHKEANLKTDVKEKGLNKETTSLEPRGTAEMMTSLDGRGIRSGIAEIQEANTHGKSQPTASFDGQNANEMADEAEEQETNVQQQLFVGLQENAETTASLNDWDEKLAEEEEEETYLQDQFPETNYDWISEISRPRSYWEDRRQTWYREMLNSSSQNEEIRQLLERRRVSTFLSSDFRDRMDQLMTTRVERQTELEAYQEEEEEEMSQERVGQLLLAHLQRHRHSAASQEGEQAEEGDQVGQVAEPLVVEEEEQEPEHREEDEEQEEEEDEPDEEQRSPTSPLFHEASDDFDQSSPSVQMTSPSTTQTWSYQDHEVGDESDPVASTSSPQPLPAQAYYQDSRQSSSSTNHISIETELIYDLRGQIEQLHREMSELRKSVQSCVDMQVKLHQSNQQEVHPVQGMGNNSLYGAPKKRSCCICYEMQVDSLLYRCGHMCTCLKCAHELQWSSGKCPICRAPIDDVVRAFMDS</sequence>
<evidence type="ECO:0000256" key="2">
    <source>
        <dbReference type="SAM" id="Coils"/>
    </source>
</evidence>
<evidence type="ECO:0000313" key="6">
    <source>
        <dbReference type="Proteomes" id="UP000027120"/>
    </source>
</evidence>
<gene>
    <name evidence="5" type="ORF">CISIN_1g001640mg</name>
</gene>
<dbReference type="InterPro" id="IPR001841">
    <property type="entry name" value="Znf_RING"/>
</dbReference>
<keyword evidence="6" id="KW-1185">Reference proteome</keyword>
<feature type="region of interest" description="Disordered" evidence="3">
    <location>
        <begin position="480"/>
        <end position="598"/>
    </location>
</feature>
<dbReference type="PROSITE" id="PS50089">
    <property type="entry name" value="ZF_RING_2"/>
    <property type="match status" value="1"/>
</dbReference>
<feature type="region of interest" description="Disordered" evidence="3">
    <location>
        <begin position="151"/>
        <end position="187"/>
    </location>
</feature>
<feature type="compositionally biased region" description="Basic and acidic residues" evidence="3">
    <location>
        <begin position="570"/>
        <end position="588"/>
    </location>
</feature>
<feature type="compositionally biased region" description="Basic and acidic residues" evidence="3">
    <location>
        <begin position="499"/>
        <end position="513"/>
    </location>
</feature>
<dbReference type="GO" id="GO:0008270">
    <property type="term" value="F:zinc ion binding"/>
    <property type="evidence" value="ECO:0007669"/>
    <property type="project" value="UniProtKB-KW"/>
</dbReference>
<keyword evidence="1" id="KW-0863">Zinc-finger</keyword>